<accession>A0A2W5Z7F5</accession>
<reference evidence="2 3" key="1">
    <citation type="journal article" date="2017" name="Nature">
        <title>Atmospheric trace gases support primary production in Antarctic desert surface soil.</title>
        <authorList>
            <person name="Ji M."/>
            <person name="Greening C."/>
            <person name="Vanwonterghem I."/>
            <person name="Carere C.R."/>
            <person name="Bay S.K."/>
            <person name="Steen J.A."/>
            <person name="Montgomery K."/>
            <person name="Lines T."/>
            <person name="Beardall J."/>
            <person name="van Dorst J."/>
            <person name="Snape I."/>
            <person name="Stott M.B."/>
            <person name="Hugenholtz P."/>
            <person name="Ferrari B.C."/>
        </authorList>
    </citation>
    <scope>NUCLEOTIDE SEQUENCE [LARGE SCALE GENOMIC DNA]</scope>
    <source>
        <strain evidence="2">RRmetagenome_bin12</strain>
    </source>
</reference>
<comment type="caution">
    <text evidence="2">The sequence shown here is derived from an EMBL/GenBank/DDBJ whole genome shotgun (WGS) entry which is preliminary data.</text>
</comment>
<proteinExistence type="predicted"/>
<dbReference type="InterPro" id="IPR023393">
    <property type="entry name" value="START-like_dom_sf"/>
</dbReference>
<gene>
    <name evidence="2" type="ORF">DLM65_06215</name>
</gene>
<feature type="region of interest" description="Disordered" evidence="1">
    <location>
        <begin position="1"/>
        <end position="22"/>
    </location>
</feature>
<organism evidence="2 3">
    <name type="scientific">Candidatus Aeolococcus gillhamiae</name>
    <dbReference type="NCBI Taxonomy" id="3127015"/>
    <lineage>
        <taxon>Bacteria</taxon>
        <taxon>Bacillati</taxon>
        <taxon>Candidatus Dormiibacterota</taxon>
        <taxon>Candidatus Dormibacteria</taxon>
        <taxon>Candidatus Aeolococcales</taxon>
        <taxon>Candidatus Aeolococcaceae</taxon>
        <taxon>Candidatus Aeolococcus</taxon>
    </lineage>
</organism>
<dbReference type="Gene3D" id="3.30.530.20">
    <property type="match status" value="1"/>
</dbReference>
<evidence type="ECO:0000313" key="3">
    <source>
        <dbReference type="Proteomes" id="UP000248724"/>
    </source>
</evidence>
<evidence type="ECO:0000256" key="1">
    <source>
        <dbReference type="SAM" id="MobiDB-lite"/>
    </source>
</evidence>
<dbReference type="Proteomes" id="UP000248724">
    <property type="component" value="Unassembled WGS sequence"/>
</dbReference>
<protein>
    <submittedName>
        <fullName evidence="2">Activator of HSP90 ATPase 1 family protein</fullName>
    </submittedName>
</protein>
<dbReference type="EMBL" id="QHBU01000118">
    <property type="protein sequence ID" value="PZR81272.1"/>
    <property type="molecule type" value="Genomic_DNA"/>
</dbReference>
<name>A0A2W5Z7F5_9BACT</name>
<dbReference type="SUPFAM" id="SSF55961">
    <property type="entry name" value="Bet v1-like"/>
    <property type="match status" value="1"/>
</dbReference>
<sequence>MTSRPTGLTKDAGWEVGVSRTPGTDPGTMWEYLLSAPGLSLWLGDGMPGPLENGLTFATTNGTTGEIRSLRPGDRVRLTWKPPGRQQYAIVQLALRPAPVGCSVRFHSERLDSENERE</sequence>
<evidence type="ECO:0000313" key="2">
    <source>
        <dbReference type="EMBL" id="PZR81272.1"/>
    </source>
</evidence>
<dbReference type="AlphaFoldDB" id="A0A2W5Z7F5"/>
<feature type="non-terminal residue" evidence="2">
    <location>
        <position position="118"/>
    </location>
</feature>